<accession>A0A1Y2HL71</accession>
<evidence type="ECO:0000256" key="5">
    <source>
        <dbReference type="ARBA" id="ARBA00023242"/>
    </source>
</evidence>
<evidence type="ECO:0000256" key="6">
    <source>
        <dbReference type="SAM" id="MobiDB-lite"/>
    </source>
</evidence>
<keyword evidence="5" id="KW-0539">Nucleus</keyword>
<dbReference type="GO" id="GO:0030896">
    <property type="term" value="C:checkpoint clamp complex"/>
    <property type="evidence" value="ECO:0007669"/>
    <property type="project" value="TreeGrafter"/>
</dbReference>
<reference evidence="7 8" key="1">
    <citation type="submission" date="2016-07" db="EMBL/GenBank/DDBJ databases">
        <title>Pervasive Adenine N6-methylation of Active Genes in Fungi.</title>
        <authorList>
            <consortium name="DOE Joint Genome Institute"/>
            <person name="Mondo S.J."/>
            <person name="Dannebaum R.O."/>
            <person name="Kuo R.C."/>
            <person name="Labutti K."/>
            <person name="Haridas S."/>
            <person name="Kuo A."/>
            <person name="Salamov A."/>
            <person name="Ahrendt S.R."/>
            <person name="Lipzen A."/>
            <person name="Sullivan W."/>
            <person name="Andreopoulos W.B."/>
            <person name="Clum A."/>
            <person name="Lindquist E."/>
            <person name="Daum C."/>
            <person name="Ramamoorthy G.K."/>
            <person name="Gryganskyi A."/>
            <person name="Culley D."/>
            <person name="Magnuson J.K."/>
            <person name="James T.Y."/>
            <person name="O'Malley M.A."/>
            <person name="Stajich J.E."/>
            <person name="Spatafora J.W."/>
            <person name="Visel A."/>
            <person name="Grigoriev I.V."/>
        </authorList>
    </citation>
    <scope>NUCLEOTIDE SEQUENCE [LARGE SCALE GENOMIC DNA]</scope>
    <source>
        <strain evidence="7 8">PL171</strain>
    </source>
</reference>
<dbReference type="PANTHER" id="PTHR10870:SF0">
    <property type="entry name" value="CELL CYCLE CHECKPOINT PROTEIN RAD1"/>
    <property type="match status" value="1"/>
</dbReference>
<comment type="subcellular location">
    <subcellularLocation>
        <location evidence="1">Nucleus</location>
    </subcellularLocation>
</comment>
<dbReference type="EMBL" id="MCFL01000023">
    <property type="protein sequence ID" value="ORZ35315.1"/>
    <property type="molecule type" value="Genomic_DNA"/>
</dbReference>
<dbReference type="OrthoDB" id="337581at2759"/>
<dbReference type="InterPro" id="IPR003021">
    <property type="entry name" value="Rad1_Rec1_Rad17"/>
</dbReference>
<evidence type="ECO:0000256" key="4">
    <source>
        <dbReference type="ARBA" id="ARBA00023204"/>
    </source>
</evidence>
<evidence type="ECO:0000313" key="8">
    <source>
        <dbReference type="Proteomes" id="UP000193411"/>
    </source>
</evidence>
<keyword evidence="3" id="KW-0227">DNA damage</keyword>
<proteinExistence type="inferred from homology"/>
<feature type="region of interest" description="Disordered" evidence="6">
    <location>
        <begin position="184"/>
        <end position="226"/>
    </location>
</feature>
<evidence type="ECO:0000313" key="7">
    <source>
        <dbReference type="EMBL" id="ORZ35315.1"/>
    </source>
</evidence>
<dbReference type="Gene3D" id="3.70.10.10">
    <property type="match status" value="1"/>
</dbReference>
<evidence type="ECO:0000256" key="2">
    <source>
        <dbReference type="ARBA" id="ARBA00010991"/>
    </source>
</evidence>
<keyword evidence="4" id="KW-0234">DNA repair</keyword>
<dbReference type="Pfam" id="PF02144">
    <property type="entry name" value="Rad1"/>
    <property type="match status" value="2"/>
</dbReference>
<dbReference type="GO" id="GO:0006281">
    <property type="term" value="P:DNA repair"/>
    <property type="evidence" value="ECO:0007669"/>
    <property type="project" value="UniProtKB-KW"/>
</dbReference>
<dbReference type="AlphaFoldDB" id="A0A1Y2HL71"/>
<keyword evidence="8" id="KW-1185">Reference proteome</keyword>
<evidence type="ECO:0000256" key="3">
    <source>
        <dbReference type="ARBA" id="ARBA00022763"/>
    </source>
</evidence>
<feature type="compositionally biased region" description="Basic and acidic residues" evidence="6">
    <location>
        <begin position="209"/>
        <end position="225"/>
    </location>
</feature>
<feature type="region of interest" description="Disordered" evidence="6">
    <location>
        <begin position="403"/>
        <end position="423"/>
    </location>
</feature>
<feature type="region of interest" description="Disordered" evidence="6">
    <location>
        <begin position="1"/>
        <end position="107"/>
    </location>
</feature>
<dbReference type="Proteomes" id="UP000193411">
    <property type="component" value="Unassembled WGS sequence"/>
</dbReference>
<protein>
    <submittedName>
        <fullName evidence="7">Repair protein Rad1/Rec1/Rad17-domain-containing protein</fullName>
    </submittedName>
</protein>
<dbReference type="PRINTS" id="PR01245">
    <property type="entry name" value="RAD1REC1"/>
</dbReference>
<comment type="similarity">
    <text evidence="2">Belongs to the rad1 family.</text>
</comment>
<feature type="compositionally biased region" description="Basic and acidic residues" evidence="6">
    <location>
        <begin position="186"/>
        <end position="202"/>
    </location>
</feature>
<name>A0A1Y2HL71_9FUNG</name>
<gene>
    <name evidence="7" type="ORF">BCR44DRAFT_60120</name>
</gene>
<sequence>MQSQPHPQHSYRPPPWTPTAGAPQQGPAITPTTEQTSNANTMRYHPYARPPVPTTIMPAPNTGPAGPTSSIPSPAGAHRHHPSSTHSTNSLHHSGAATGLPASSASHLSFSSRPTAFAFPPGTVFSATLENVRLLAPLLRAVHLRDWISLLLTPRGIRASVSDAAASVQATAYIARNVFRTYQYDPPRDDAPGGEDDVRSSRDLLSPGQDEHRHQQEEQAEHGVKEMQLTVDMPTLLDVLNMYNSAQLHISSASASMASLEAHAAAVAAGIAGSSGSRGGGQPAHTSPGGVTTLAMWCVDPDSAPLQVKLDELGMATTASLHTFSEPEGAAGGLELEAAWEENGPVVYKMIMSASVLRDALSELGVRESGAGAGKEGGKMIKAGNRNESAVAADRIVSLTVLSPPTSTPAATPHATPGSSSASTSVVPQLLLSTSGPAGSATVALAASASMDVFQSSVPEFSATYPAASLDAMMRALALARQVSVRANRVGFLSVQCLVQVRAEVASFIEFVVAPIESDEMDVGGPE</sequence>
<comment type="caution">
    <text evidence="7">The sequence shown here is derived from an EMBL/GenBank/DDBJ whole genome shotgun (WGS) entry which is preliminary data.</text>
</comment>
<dbReference type="PANTHER" id="PTHR10870">
    <property type="entry name" value="CELL CYCLE CHECKPOINT PROTEIN RAD1"/>
    <property type="match status" value="1"/>
</dbReference>
<dbReference type="STRING" id="765915.A0A1Y2HL71"/>
<feature type="compositionally biased region" description="Polar residues" evidence="6">
    <location>
        <begin position="30"/>
        <end position="41"/>
    </location>
</feature>
<dbReference type="GO" id="GO:0000077">
    <property type="term" value="P:DNA damage checkpoint signaling"/>
    <property type="evidence" value="ECO:0007669"/>
    <property type="project" value="InterPro"/>
</dbReference>
<evidence type="ECO:0000256" key="1">
    <source>
        <dbReference type="ARBA" id="ARBA00004123"/>
    </source>
</evidence>
<organism evidence="7 8">
    <name type="scientific">Catenaria anguillulae PL171</name>
    <dbReference type="NCBI Taxonomy" id="765915"/>
    <lineage>
        <taxon>Eukaryota</taxon>
        <taxon>Fungi</taxon>
        <taxon>Fungi incertae sedis</taxon>
        <taxon>Blastocladiomycota</taxon>
        <taxon>Blastocladiomycetes</taxon>
        <taxon>Blastocladiales</taxon>
        <taxon>Catenariaceae</taxon>
        <taxon>Catenaria</taxon>
    </lineage>
</organism>
<feature type="compositionally biased region" description="Low complexity" evidence="6">
    <location>
        <begin position="84"/>
        <end position="94"/>
    </location>
</feature>